<evidence type="ECO:0000313" key="2">
    <source>
        <dbReference type="EMBL" id="NBI52924.1"/>
    </source>
</evidence>
<evidence type="ECO:0000256" key="1">
    <source>
        <dbReference type="SAM" id="Phobius"/>
    </source>
</evidence>
<evidence type="ECO:0000313" key="3">
    <source>
        <dbReference type="Proteomes" id="UP000738517"/>
    </source>
</evidence>
<sequence>MTITVYWSFIISVICALFLTALITALILNENFRRDLSASDNKANIFNVISIEGAVILILCCLFFYGLLFPVLNPNLTFSALAEAKGIDNEEIQDTNDLFDNYLTVKGRVSDLFNENTDLYNRIVVLEEQKDKMIEISNIAETVESLPSAFDESKADDKTNESKEMYNFPSKKVGPWSELRDSISIIVTVPGNVKKGNARVCPEYIGHKYSVISNTHIDGEPIQGSAEVLHANDYIFKANDCSKKIKFDMQISCEDANNIFTSKVITCDKEGKAKWQQGNLQRLDALMTKTQDSSELVILLSE</sequence>
<name>A0ABW9YIJ0_9GAMM</name>
<comment type="caution">
    <text evidence="2">The sequence shown here is derived from an EMBL/GenBank/DDBJ whole genome shotgun (WGS) entry which is preliminary data.</text>
</comment>
<gene>
    <name evidence="2" type="ORF">EIZ48_10085</name>
</gene>
<protein>
    <submittedName>
        <fullName evidence="2">Uncharacterized protein</fullName>
    </submittedName>
</protein>
<accession>A0ABW9YIJ0</accession>
<dbReference type="EMBL" id="RSEJ01000008">
    <property type="protein sequence ID" value="NBI52924.1"/>
    <property type="molecule type" value="Genomic_DNA"/>
</dbReference>
<keyword evidence="1" id="KW-0472">Membrane</keyword>
<keyword evidence="3" id="KW-1185">Reference proteome</keyword>
<feature type="transmembrane region" description="Helical" evidence="1">
    <location>
        <begin position="49"/>
        <end position="72"/>
    </location>
</feature>
<keyword evidence="1" id="KW-1133">Transmembrane helix</keyword>
<reference evidence="2 3" key="1">
    <citation type="journal article" date="2017" name="Int. J. Syst. Evol. Microbiol.">
        <title>Photobacterium alginatilyticum sp. nov., a marine bacterium isolated from bottom seawater.</title>
        <authorList>
            <person name="Wang X."/>
            <person name="Wang Y."/>
            <person name="Yang X."/>
            <person name="Sun H."/>
            <person name="Li B."/>
            <person name="Zhang X.H."/>
        </authorList>
    </citation>
    <scope>NUCLEOTIDE SEQUENCE [LARGE SCALE GENOMIC DNA]</scope>
    <source>
        <strain evidence="2 3">P03D4</strain>
    </source>
</reference>
<dbReference type="RefSeq" id="WP_160650613.1">
    <property type="nucleotide sequence ID" value="NZ_RSEJ01000008.1"/>
</dbReference>
<organism evidence="2 3">
    <name type="scientific">Photobacterium alginatilyticum</name>
    <dbReference type="NCBI Taxonomy" id="1775171"/>
    <lineage>
        <taxon>Bacteria</taxon>
        <taxon>Pseudomonadati</taxon>
        <taxon>Pseudomonadota</taxon>
        <taxon>Gammaproteobacteria</taxon>
        <taxon>Vibrionales</taxon>
        <taxon>Vibrionaceae</taxon>
        <taxon>Photobacterium</taxon>
    </lineage>
</organism>
<feature type="transmembrane region" description="Helical" evidence="1">
    <location>
        <begin position="6"/>
        <end position="28"/>
    </location>
</feature>
<proteinExistence type="predicted"/>
<dbReference type="Proteomes" id="UP000738517">
    <property type="component" value="Unassembled WGS sequence"/>
</dbReference>
<keyword evidence="1" id="KW-0812">Transmembrane</keyword>